<comment type="caution">
    <text evidence="1">The sequence shown here is derived from an EMBL/GenBank/DDBJ whole genome shotgun (WGS) entry which is preliminary data.</text>
</comment>
<name>A0A7C9HUH3_9DEIO</name>
<dbReference type="EMBL" id="WQLB01000058">
    <property type="protein sequence ID" value="MVN89389.1"/>
    <property type="molecule type" value="Genomic_DNA"/>
</dbReference>
<evidence type="ECO:0000313" key="1">
    <source>
        <dbReference type="EMBL" id="MVN89389.1"/>
    </source>
</evidence>
<protein>
    <submittedName>
        <fullName evidence="1">Uncharacterized protein</fullName>
    </submittedName>
</protein>
<dbReference type="RefSeq" id="WP_157461648.1">
    <property type="nucleotide sequence ID" value="NZ_WQLB01000058.1"/>
</dbReference>
<keyword evidence="2" id="KW-1185">Reference proteome</keyword>
<accession>A0A7C9HUH3</accession>
<gene>
    <name evidence="1" type="ORF">GO986_21885</name>
</gene>
<evidence type="ECO:0000313" key="2">
    <source>
        <dbReference type="Proteomes" id="UP000483286"/>
    </source>
</evidence>
<dbReference type="AlphaFoldDB" id="A0A7C9HUH3"/>
<reference evidence="1 2" key="1">
    <citation type="submission" date="2019-12" db="EMBL/GenBank/DDBJ databases">
        <title>Deinococcus sp. HMF7620 Genome sequencing and assembly.</title>
        <authorList>
            <person name="Kang H."/>
            <person name="Kim H."/>
            <person name="Joh K."/>
        </authorList>
    </citation>
    <scope>NUCLEOTIDE SEQUENCE [LARGE SCALE GENOMIC DNA]</scope>
    <source>
        <strain evidence="1 2">HMF7620</strain>
    </source>
</reference>
<sequence>MKREGLDAYAVVVDHLPCGEYLVYLEGTSSLWYLSADALRRARPAPEPMSHDELVDEVAVRR</sequence>
<proteinExistence type="predicted"/>
<dbReference type="Proteomes" id="UP000483286">
    <property type="component" value="Unassembled WGS sequence"/>
</dbReference>
<organism evidence="1 2">
    <name type="scientific">Deinococcus arboris</name>
    <dbReference type="NCBI Taxonomy" id="2682977"/>
    <lineage>
        <taxon>Bacteria</taxon>
        <taxon>Thermotogati</taxon>
        <taxon>Deinococcota</taxon>
        <taxon>Deinococci</taxon>
        <taxon>Deinococcales</taxon>
        <taxon>Deinococcaceae</taxon>
        <taxon>Deinococcus</taxon>
    </lineage>
</organism>